<dbReference type="KEGG" id="orm:HTY61_14730"/>
<dbReference type="Proteomes" id="UP000509367">
    <property type="component" value="Chromosome"/>
</dbReference>
<proteinExistence type="predicted"/>
<dbReference type="AlphaFoldDB" id="A0A6N1VKZ0"/>
<evidence type="ECO:0000313" key="1">
    <source>
        <dbReference type="EMBL" id="QKV19617.1"/>
    </source>
</evidence>
<accession>A0A6N1VKZ0</accession>
<dbReference type="RefSeq" id="WP_175277509.1">
    <property type="nucleotide sequence ID" value="NZ_CP054836.1"/>
</dbReference>
<evidence type="ECO:0000313" key="2">
    <source>
        <dbReference type="Proteomes" id="UP000509367"/>
    </source>
</evidence>
<gene>
    <name evidence="1" type="ORF">HTY61_14730</name>
</gene>
<evidence type="ECO:0008006" key="3">
    <source>
        <dbReference type="Google" id="ProtNLM"/>
    </source>
</evidence>
<protein>
    <recommendedName>
        <fullName evidence="3">Flagellar protein FlgN</fullName>
    </recommendedName>
</protein>
<reference evidence="1 2" key="1">
    <citation type="submission" date="2020-06" db="EMBL/GenBank/DDBJ databases">
        <title>Oricola thermophila sp. nov. isolated from a tidal sediments.</title>
        <authorList>
            <person name="Kwon K.K."/>
            <person name="Yang S.-H."/>
            <person name="Park M.-J."/>
        </authorList>
    </citation>
    <scope>NUCLEOTIDE SEQUENCE [LARGE SCALE GENOMIC DNA]</scope>
    <source>
        <strain evidence="1 2">MEBiC13590</strain>
    </source>
</reference>
<name>A0A6N1VKZ0_9HYPH</name>
<keyword evidence="2" id="KW-1185">Reference proteome</keyword>
<dbReference type="EMBL" id="CP054836">
    <property type="protein sequence ID" value="QKV19617.1"/>
    <property type="molecule type" value="Genomic_DNA"/>
</dbReference>
<organism evidence="1 2">
    <name type="scientific">Oricola thermophila</name>
    <dbReference type="NCBI Taxonomy" id="2742145"/>
    <lineage>
        <taxon>Bacteria</taxon>
        <taxon>Pseudomonadati</taxon>
        <taxon>Pseudomonadota</taxon>
        <taxon>Alphaproteobacteria</taxon>
        <taxon>Hyphomicrobiales</taxon>
        <taxon>Ahrensiaceae</taxon>
        <taxon>Oricola</taxon>
    </lineage>
</organism>
<sequence>MKTASHAKGQNTSLSKSQLKALITRVGSTIEAETRMLRKNPAADISATNARKNRCLYELNLVSRELTPGDIDEDIRSELLSLRKKVDENAGVLRACMTATKDVIDMLGDAIVNAESDGTYPLAARRPAE</sequence>